<evidence type="ECO:0000313" key="6">
    <source>
        <dbReference type="Ensembl" id="ENSACDP00005022978.1"/>
    </source>
</evidence>
<dbReference type="SMART" id="SM00248">
    <property type="entry name" value="ANK"/>
    <property type="match status" value="1"/>
</dbReference>
<evidence type="ECO:0000313" key="7">
    <source>
        <dbReference type="Proteomes" id="UP000694521"/>
    </source>
</evidence>
<dbReference type="InterPro" id="IPR036770">
    <property type="entry name" value="Ankyrin_rpt-contain_sf"/>
</dbReference>
<reference evidence="6" key="2">
    <citation type="submission" date="2025-09" db="UniProtKB">
        <authorList>
            <consortium name="Ensembl"/>
        </authorList>
    </citation>
    <scope>IDENTIFICATION</scope>
</reference>
<dbReference type="Pfam" id="PF00023">
    <property type="entry name" value="Ank"/>
    <property type="match status" value="1"/>
</dbReference>
<feature type="region of interest" description="Disordered" evidence="5">
    <location>
        <begin position="1"/>
        <end position="28"/>
    </location>
</feature>
<dbReference type="Gene3D" id="1.25.40.20">
    <property type="entry name" value="Ankyrin repeat-containing domain"/>
    <property type="match status" value="1"/>
</dbReference>
<feature type="compositionally biased region" description="Pro residues" evidence="5">
    <location>
        <begin position="276"/>
        <end position="290"/>
    </location>
</feature>
<accession>A0A8B9EN49</accession>
<evidence type="ECO:0000256" key="1">
    <source>
        <dbReference type="ARBA" id="ARBA00022737"/>
    </source>
</evidence>
<dbReference type="PROSITE" id="PS50297">
    <property type="entry name" value="ANK_REP_REGION"/>
    <property type="match status" value="1"/>
</dbReference>
<dbReference type="InterPro" id="IPR002110">
    <property type="entry name" value="Ankyrin_rpt"/>
</dbReference>
<sequence length="312" mass="31356">MAAGPSRAECQGHGAAGGLPPSTAAPDTVALCQGSPAGAEALGAVPPQILVTDFSAASPAGWHCPDPQPEPGEEDSEQDAREASEDGGSSVGASPVALDPVEKEWLQGAAGGDLPVLSHLLQQEPALATKKDFTSVSTALHWAAKHGKEDMAAMLVDAGADINMRAHVSTGPGWRSLPGRGVLSTSHVVPGSAPTAALSLGQGVSMLGWTDGRAAGLAPDGGCGGCPGKGPGRPQGGGNGRPWQGGGSSRVTQEGVWWGALVSPPGSRRCWGPRHSPVPPPGAWCPPGLHPPAHCRAPRAPPDRGPAHRALR</sequence>
<feature type="repeat" description="ANK" evidence="4">
    <location>
        <begin position="135"/>
        <end position="167"/>
    </location>
</feature>
<feature type="region of interest" description="Disordered" evidence="5">
    <location>
        <begin position="268"/>
        <end position="312"/>
    </location>
</feature>
<evidence type="ECO:0000256" key="5">
    <source>
        <dbReference type="SAM" id="MobiDB-lite"/>
    </source>
</evidence>
<organism evidence="6 7">
    <name type="scientific">Anser cygnoides</name>
    <name type="common">Swan goose</name>
    <dbReference type="NCBI Taxonomy" id="8845"/>
    <lineage>
        <taxon>Eukaryota</taxon>
        <taxon>Metazoa</taxon>
        <taxon>Chordata</taxon>
        <taxon>Craniata</taxon>
        <taxon>Vertebrata</taxon>
        <taxon>Euteleostomi</taxon>
        <taxon>Archelosauria</taxon>
        <taxon>Archosauria</taxon>
        <taxon>Dinosauria</taxon>
        <taxon>Saurischia</taxon>
        <taxon>Theropoda</taxon>
        <taxon>Coelurosauria</taxon>
        <taxon>Aves</taxon>
        <taxon>Neognathae</taxon>
        <taxon>Galloanserae</taxon>
        <taxon>Anseriformes</taxon>
        <taxon>Anatidae</taxon>
        <taxon>Anserinae</taxon>
        <taxon>Anser</taxon>
    </lineage>
</organism>
<keyword evidence="7" id="KW-1185">Reference proteome</keyword>
<dbReference type="Ensembl" id="ENSACDT00005027469.1">
    <property type="protein sequence ID" value="ENSACDP00005022978.1"/>
    <property type="gene ID" value="ENSACDG00005016651.1"/>
</dbReference>
<dbReference type="PROSITE" id="PS50088">
    <property type="entry name" value="ANK_REPEAT"/>
    <property type="match status" value="1"/>
</dbReference>
<feature type="compositionally biased region" description="Gly residues" evidence="5">
    <location>
        <begin position="229"/>
        <end position="248"/>
    </location>
</feature>
<evidence type="ECO:0000256" key="4">
    <source>
        <dbReference type="PROSITE-ProRule" id="PRU00023"/>
    </source>
</evidence>
<feature type="region of interest" description="Disordered" evidence="5">
    <location>
        <begin position="229"/>
        <end position="250"/>
    </location>
</feature>
<keyword evidence="2 4" id="KW-0040">ANK repeat</keyword>
<keyword evidence="1" id="KW-0677">Repeat</keyword>
<dbReference type="PANTHER" id="PTHR14491">
    <property type="entry name" value="SOSONDOWAH, ISOFORM G"/>
    <property type="match status" value="1"/>
</dbReference>
<dbReference type="Proteomes" id="UP000694521">
    <property type="component" value="Unplaced"/>
</dbReference>
<reference evidence="6" key="1">
    <citation type="submission" date="2025-08" db="UniProtKB">
        <authorList>
            <consortium name="Ensembl"/>
        </authorList>
    </citation>
    <scope>IDENTIFICATION</scope>
</reference>
<dbReference type="AlphaFoldDB" id="A0A8B9EN49"/>
<comment type="similarity">
    <text evidence="3">Belongs to the SOWAH family.</text>
</comment>
<dbReference type="PANTHER" id="PTHR14491:SF9">
    <property type="entry name" value="ANKYRIN REPEAT DOMAIN-CONTAINING PROTEIN SOWAHB-LIKE"/>
    <property type="match status" value="1"/>
</dbReference>
<evidence type="ECO:0000256" key="2">
    <source>
        <dbReference type="ARBA" id="ARBA00023043"/>
    </source>
</evidence>
<proteinExistence type="inferred from homology"/>
<feature type="region of interest" description="Disordered" evidence="5">
    <location>
        <begin position="56"/>
        <end position="95"/>
    </location>
</feature>
<dbReference type="SUPFAM" id="SSF48403">
    <property type="entry name" value="Ankyrin repeat"/>
    <property type="match status" value="1"/>
</dbReference>
<evidence type="ECO:0000256" key="3">
    <source>
        <dbReference type="ARBA" id="ARBA00038122"/>
    </source>
</evidence>
<protein>
    <submittedName>
        <fullName evidence="6">Uncharacterized protein</fullName>
    </submittedName>
</protein>
<name>A0A8B9EN49_ANSCY</name>